<feature type="transmembrane region" description="Helical" evidence="1">
    <location>
        <begin position="30"/>
        <end position="53"/>
    </location>
</feature>
<gene>
    <name evidence="2" type="ORF">E3J38_08580</name>
</gene>
<keyword evidence="1" id="KW-1133">Transmembrane helix</keyword>
<name>A0A523XGM7_UNCT6</name>
<dbReference type="Pfam" id="PF07963">
    <property type="entry name" value="N_methyl"/>
    <property type="match status" value="1"/>
</dbReference>
<dbReference type="Proteomes" id="UP000315534">
    <property type="component" value="Unassembled WGS sequence"/>
</dbReference>
<evidence type="ECO:0000313" key="2">
    <source>
        <dbReference type="EMBL" id="TET78441.1"/>
    </source>
</evidence>
<sequence length="153" mass="16589">MSSTCLLRDSQGFGRSEVGKNMGLRNESGFSMIELLVAMVVIALGLLSISALFPLGSRARMRGEGITKAIELAQQRMEQLVELGYDNLEDGCDSTVIRAYKVKWCISTLKWGPGTYDALRIVTDTVTYITPGGGYRKVGLTTYVSPKISGGGR</sequence>
<dbReference type="AlphaFoldDB" id="A0A523XGM7"/>
<keyword evidence="1" id="KW-0812">Transmembrane</keyword>
<protein>
    <submittedName>
        <fullName evidence="2">Prepilin-type N-terminal cleavage/methylation domain-containing protein</fullName>
    </submittedName>
</protein>
<accession>A0A523XGM7</accession>
<dbReference type="InterPro" id="IPR012902">
    <property type="entry name" value="N_methyl_site"/>
</dbReference>
<proteinExistence type="predicted"/>
<comment type="caution">
    <text evidence="2">The sequence shown here is derived from an EMBL/GenBank/DDBJ whole genome shotgun (WGS) entry which is preliminary data.</text>
</comment>
<keyword evidence="1" id="KW-0472">Membrane</keyword>
<evidence type="ECO:0000256" key="1">
    <source>
        <dbReference type="SAM" id="Phobius"/>
    </source>
</evidence>
<reference evidence="2 3" key="1">
    <citation type="submission" date="2019-03" db="EMBL/GenBank/DDBJ databases">
        <title>Metabolic potential of uncultured bacteria and archaea associated with petroleum seepage in deep-sea sediments.</title>
        <authorList>
            <person name="Dong X."/>
            <person name="Hubert C."/>
        </authorList>
    </citation>
    <scope>NUCLEOTIDE SEQUENCE [LARGE SCALE GENOMIC DNA]</scope>
    <source>
        <strain evidence="2">E29_bin36</strain>
    </source>
</reference>
<organism evidence="2 3">
    <name type="scientific">candidate division TA06 bacterium</name>
    <dbReference type="NCBI Taxonomy" id="2250710"/>
    <lineage>
        <taxon>Bacteria</taxon>
        <taxon>Bacteria division TA06</taxon>
    </lineage>
</organism>
<evidence type="ECO:0000313" key="3">
    <source>
        <dbReference type="Proteomes" id="UP000315534"/>
    </source>
</evidence>
<dbReference type="NCBIfam" id="TIGR02532">
    <property type="entry name" value="IV_pilin_GFxxxE"/>
    <property type="match status" value="1"/>
</dbReference>
<dbReference type="EMBL" id="SOIP01000489">
    <property type="protein sequence ID" value="TET78441.1"/>
    <property type="molecule type" value="Genomic_DNA"/>
</dbReference>